<evidence type="ECO:0000256" key="2">
    <source>
        <dbReference type="ARBA" id="ARBA00022679"/>
    </source>
</evidence>
<dbReference type="AlphaFoldDB" id="A0A8R1DUW5"/>
<protein>
    <recommendedName>
        <fullName evidence="1">glutathione transferase</fullName>
        <ecNumber evidence="1">2.5.1.18</ecNumber>
    </recommendedName>
    <alternativeName>
        <fullName evidence="5">GST class-sigma</fullName>
    </alternativeName>
</protein>
<proteinExistence type="inferred from homology"/>
<dbReference type="Proteomes" id="UP000005237">
    <property type="component" value="Unassembled WGS sequence"/>
</dbReference>
<dbReference type="FunFam" id="3.40.30.10:FF:000189">
    <property type="entry name" value="Glutathione S-Transferase"/>
    <property type="match status" value="1"/>
</dbReference>
<evidence type="ECO:0000256" key="3">
    <source>
        <dbReference type="ARBA" id="ARBA00038317"/>
    </source>
</evidence>
<dbReference type="EC" id="2.5.1.18" evidence="1"/>
<accession>A0A8R1DUW5</accession>
<dbReference type="OMA" id="MPNYKLS"/>
<dbReference type="InterPro" id="IPR004046">
    <property type="entry name" value="GST_C"/>
</dbReference>
<dbReference type="PROSITE" id="PS50404">
    <property type="entry name" value="GST_NTER"/>
    <property type="match status" value="1"/>
</dbReference>
<dbReference type="SFLD" id="SFLDG00363">
    <property type="entry name" value="AMPS_(cytGST):_Alpha-__Mu-__Pi"/>
    <property type="match status" value="1"/>
</dbReference>
<dbReference type="FunFam" id="1.20.1050.10:FF:000031">
    <property type="entry name" value="Glutathione S-Transferase"/>
    <property type="match status" value="1"/>
</dbReference>
<dbReference type="InterPro" id="IPR036282">
    <property type="entry name" value="Glutathione-S-Trfase_C_sf"/>
</dbReference>
<dbReference type="PANTHER" id="PTHR11571">
    <property type="entry name" value="GLUTATHIONE S-TRANSFERASE"/>
    <property type="match status" value="1"/>
</dbReference>
<dbReference type="GO" id="GO:0005737">
    <property type="term" value="C:cytoplasm"/>
    <property type="evidence" value="ECO:0007669"/>
    <property type="project" value="UniProtKB-ARBA"/>
</dbReference>
<feature type="domain" description="GST N-terminal" evidence="6">
    <location>
        <begin position="2"/>
        <end position="79"/>
    </location>
</feature>
<dbReference type="InterPro" id="IPR040079">
    <property type="entry name" value="Glutathione_S-Trfase"/>
</dbReference>
<evidence type="ECO:0000256" key="5">
    <source>
        <dbReference type="ARBA" id="ARBA00078118"/>
    </source>
</evidence>
<organism evidence="8 9">
    <name type="scientific">Caenorhabditis japonica</name>
    <dbReference type="NCBI Taxonomy" id="281687"/>
    <lineage>
        <taxon>Eukaryota</taxon>
        <taxon>Metazoa</taxon>
        <taxon>Ecdysozoa</taxon>
        <taxon>Nematoda</taxon>
        <taxon>Chromadorea</taxon>
        <taxon>Rhabditida</taxon>
        <taxon>Rhabditina</taxon>
        <taxon>Rhabditomorpha</taxon>
        <taxon>Rhabditoidea</taxon>
        <taxon>Rhabditidae</taxon>
        <taxon>Peloderinae</taxon>
        <taxon>Caenorhabditis</taxon>
    </lineage>
</organism>
<dbReference type="Pfam" id="PF02798">
    <property type="entry name" value="GST_N"/>
    <property type="match status" value="1"/>
</dbReference>
<dbReference type="CDD" id="cd03192">
    <property type="entry name" value="GST_C_Sigma_like"/>
    <property type="match status" value="1"/>
</dbReference>
<dbReference type="InterPro" id="IPR050213">
    <property type="entry name" value="GST_superfamily"/>
</dbReference>
<dbReference type="SUPFAM" id="SSF52833">
    <property type="entry name" value="Thioredoxin-like"/>
    <property type="match status" value="1"/>
</dbReference>
<dbReference type="Pfam" id="PF14497">
    <property type="entry name" value="GST_C_3"/>
    <property type="match status" value="1"/>
</dbReference>
<name>A0A8R1DUW5_CAEJA</name>
<evidence type="ECO:0000313" key="8">
    <source>
        <dbReference type="EnsemblMetazoa" id="CJA12213.1"/>
    </source>
</evidence>
<evidence type="ECO:0000259" key="6">
    <source>
        <dbReference type="PROSITE" id="PS50404"/>
    </source>
</evidence>
<dbReference type="InterPro" id="IPR010987">
    <property type="entry name" value="Glutathione-S-Trfase_C-like"/>
</dbReference>
<reference evidence="9" key="1">
    <citation type="submission" date="2010-08" db="EMBL/GenBank/DDBJ databases">
        <authorList>
            <consortium name="Caenorhabditis japonica Sequencing Consortium"/>
            <person name="Wilson R.K."/>
        </authorList>
    </citation>
    <scope>NUCLEOTIDE SEQUENCE [LARGE SCALE GENOMIC DNA]</scope>
    <source>
        <strain evidence="9">DF5081</strain>
    </source>
</reference>
<dbReference type="PANTHER" id="PTHR11571:SF155">
    <property type="entry name" value="GLUTATHIONE S-TRANSFERASE 4"/>
    <property type="match status" value="1"/>
</dbReference>
<sequence length="207" mass="23821">MPHYELYYFDVRALAEPIRIIFALFDVPYEDHRVTNEQWDELKNDTPYGQLPVLKVDGFEIGQSSAIGRYLARKFGIAGQTPEEEAQADSIVDQYKDFIYFFRQFTSRTYYNEDPAEIKIVADTVVRPAAENYLAILKKVLANSKSGFLVGDSLTWADIVIADNLTSLLKNGFVDFKEEKQLGKFYEKIHAIPKIQEYVAKRKDTVV</sequence>
<dbReference type="CDD" id="cd03039">
    <property type="entry name" value="GST_N_Sigma_like"/>
    <property type="match status" value="1"/>
</dbReference>
<dbReference type="Gene3D" id="3.40.30.10">
    <property type="entry name" value="Glutaredoxin"/>
    <property type="match status" value="1"/>
</dbReference>
<evidence type="ECO:0000256" key="4">
    <source>
        <dbReference type="ARBA" id="ARBA00047960"/>
    </source>
</evidence>
<dbReference type="InterPro" id="IPR004045">
    <property type="entry name" value="Glutathione_S-Trfase_N"/>
</dbReference>
<dbReference type="InterPro" id="IPR036249">
    <property type="entry name" value="Thioredoxin-like_sf"/>
</dbReference>
<keyword evidence="9" id="KW-1185">Reference proteome</keyword>
<comment type="similarity">
    <text evidence="3">Belongs to the GST superfamily. Sigma family.</text>
</comment>
<keyword evidence="2" id="KW-0808">Transferase</keyword>
<dbReference type="SFLD" id="SFLDS00019">
    <property type="entry name" value="Glutathione_Transferase_(cytos"/>
    <property type="match status" value="1"/>
</dbReference>
<reference evidence="8" key="2">
    <citation type="submission" date="2022-06" db="UniProtKB">
        <authorList>
            <consortium name="EnsemblMetazoa"/>
        </authorList>
    </citation>
    <scope>IDENTIFICATION</scope>
    <source>
        <strain evidence="8">DF5081</strain>
    </source>
</reference>
<dbReference type="Gene3D" id="1.20.1050.10">
    <property type="match status" value="1"/>
</dbReference>
<feature type="domain" description="GST C-terminal" evidence="7">
    <location>
        <begin position="81"/>
        <end position="207"/>
    </location>
</feature>
<dbReference type="EnsemblMetazoa" id="CJA12213.1">
    <property type="protein sequence ID" value="CJA12213.1"/>
    <property type="gene ID" value="WBGene00131417"/>
</dbReference>
<evidence type="ECO:0000259" key="7">
    <source>
        <dbReference type="PROSITE" id="PS50405"/>
    </source>
</evidence>
<dbReference type="GO" id="GO:0004364">
    <property type="term" value="F:glutathione transferase activity"/>
    <property type="evidence" value="ECO:0007669"/>
    <property type="project" value="UniProtKB-EC"/>
</dbReference>
<evidence type="ECO:0000256" key="1">
    <source>
        <dbReference type="ARBA" id="ARBA00012452"/>
    </source>
</evidence>
<dbReference type="PROSITE" id="PS50405">
    <property type="entry name" value="GST_CTER"/>
    <property type="match status" value="1"/>
</dbReference>
<dbReference type="SFLD" id="SFLDG01205">
    <property type="entry name" value="AMPS.1"/>
    <property type="match status" value="1"/>
</dbReference>
<dbReference type="SUPFAM" id="SSF47616">
    <property type="entry name" value="GST C-terminal domain-like"/>
    <property type="match status" value="1"/>
</dbReference>
<comment type="catalytic activity">
    <reaction evidence="4">
        <text>RX + glutathione = an S-substituted glutathione + a halide anion + H(+)</text>
        <dbReference type="Rhea" id="RHEA:16437"/>
        <dbReference type="ChEBI" id="CHEBI:15378"/>
        <dbReference type="ChEBI" id="CHEBI:16042"/>
        <dbReference type="ChEBI" id="CHEBI:17792"/>
        <dbReference type="ChEBI" id="CHEBI:57925"/>
        <dbReference type="ChEBI" id="CHEBI:90779"/>
        <dbReference type="EC" id="2.5.1.18"/>
    </reaction>
</comment>
<evidence type="ECO:0000313" key="9">
    <source>
        <dbReference type="Proteomes" id="UP000005237"/>
    </source>
</evidence>
<dbReference type="GO" id="GO:0006749">
    <property type="term" value="P:glutathione metabolic process"/>
    <property type="evidence" value="ECO:0007669"/>
    <property type="project" value="TreeGrafter"/>
</dbReference>